<keyword evidence="2" id="KW-0813">Transport</keyword>
<keyword evidence="3" id="KW-0050">Antiport</keyword>
<dbReference type="AlphaFoldDB" id="A0A4Q7N0M8"/>
<dbReference type="InterPro" id="IPR048279">
    <property type="entry name" value="MdtK-like"/>
</dbReference>
<dbReference type="Pfam" id="PF01554">
    <property type="entry name" value="MatE"/>
    <property type="match status" value="2"/>
</dbReference>
<feature type="transmembrane region" description="Helical" evidence="10">
    <location>
        <begin position="200"/>
        <end position="222"/>
    </location>
</feature>
<evidence type="ECO:0000256" key="9">
    <source>
        <dbReference type="ARBA" id="ARBA00031636"/>
    </source>
</evidence>
<feature type="transmembrane region" description="Helical" evidence="10">
    <location>
        <begin position="140"/>
        <end position="159"/>
    </location>
</feature>
<keyword evidence="7" id="KW-0406">Ion transport</keyword>
<feature type="transmembrane region" description="Helical" evidence="10">
    <location>
        <begin position="433"/>
        <end position="449"/>
    </location>
</feature>
<keyword evidence="8 10" id="KW-0472">Membrane</keyword>
<feature type="transmembrane region" description="Helical" evidence="10">
    <location>
        <begin position="243"/>
        <end position="268"/>
    </location>
</feature>
<dbReference type="InterPro" id="IPR002528">
    <property type="entry name" value="MATE_fam"/>
</dbReference>
<comment type="caution">
    <text evidence="11">The sequence shown here is derived from an EMBL/GenBank/DDBJ whole genome shotgun (WGS) entry which is preliminary data.</text>
</comment>
<dbReference type="PANTHER" id="PTHR43298:SF2">
    <property type="entry name" value="FMN_FAD EXPORTER YEEO-RELATED"/>
    <property type="match status" value="1"/>
</dbReference>
<dbReference type="GO" id="GO:0042910">
    <property type="term" value="F:xenobiotic transmembrane transporter activity"/>
    <property type="evidence" value="ECO:0007669"/>
    <property type="project" value="InterPro"/>
</dbReference>
<feature type="transmembrane region" description="Helical" evidence="10">
    <location>
        <begin position="292"/>
        <end position="315"/>
    </location>
</feature>
<organism evidence="11 12">
    <name type="scientific">Pseudobacter ginsenosidimutans</name>
    <dbReference type="NCBI Taxonomy" id="661488"/>
    <lineage>
        <taxon>Bacteria</taxon>
        <taxon>Pseudomonadati</taxon>
        <taxon>Bacteroidota</taxon>
        <taxon>Chitinophagia</taxon>
        <taxon>Chitinophagales</taxon>
        <taxon>Chitinophagaceae</taxon>
        <taxon>Pseudobacter</taxon>
    </lineage>
</organism>
<feature type="transmembrane region" description="Helical" evidence="10">
    <location>
        <begin position="336"/>
        <end position="357"/>
    </location>
</feature>
<evidence type="ECO:0000256" key="5">
    <source>
        <dbReference type="ARBA" id="ARBA00022692"/>
    </source>
</evidence>
<comment type="subcellular location">
    <subcellularLocation>
        <location evidence="1">Cell membrane</location>
        <topology evidence="1">Multi-pass membrane protein</topology>
    </subcellularLocation>
</comment>
<feature type="transmembrane region" description="Helical" evidence="10">
    <location>
        <begin position="58"/>
        <end position="79"/>
    </location>
</feature>
<evidence type="ECO:0000256" key="4">
    <source>
        <dbReference type="ARBA" id="ARBA00022475"/>
    </source>
</evidence>
<dbReference type="CDD" id="cd13133">
    <property type="entry name" value="MATE_like_7"/>
    <property type="match status" value="1"/>
</dbReference>
<keyword evidence="12" id="KW-1185">Reference proteome</keyword>
<dbReference type="GO" id="GO:0006811">
    <property type="term" value="P:monoatomic ion transport"/>
    <property type="evidence" value="ECO:0007669"/>
    <property type="project" value="UniProtKB-KW"/>
</dbReference>
<dbReference type="RefSeq" id="WP_130539553.1">
    <property type="nucleotide sequence ID" value="NZ_CP042431.1"/>
</dbReference>
<evidence type="ECO:0000256" key="7">
    <source>
        <dbReference type="ARBA" id="ARBA00023065"/>
    </source>
</evidence>
<dbReference type="PANTHER" id="PTHR43298">
    <property type="entry name" value="MULTIDRUG RESISTANCE PROTEIN NORM-RELATED"/>
    <property type="match status" value="1"/>
</dbReference>
<sequence length="457" mass="51073">MSVRTAPALQLEISYKQILKIALPISFALLVPQINFITNNIFLGGLGERELGTAGLTGVYYLIFAAIGFGLNNGLQALISRRAGENRVAEIGKLFSQGVRMAMVIAVIGILLTWFVAPFVLRMSLSDETVVEQSVSFLRIRIWGLPFLYVYQMRNALLVGTNQSKYLVIGTLAETLANVFFDYTLIYGKLGFPQIGFNGAAIASVIAEAMGMFVVFLVIHIKGISKRFSLYKHFGYNKEVSKLIFVQSSPLIFQHAISIMAWVFFYILVERHGFHSGYANRDLAISNTMRNLFGLFGVFTWAFAATSNTMVSNIIGQGKKERVIEVIHKIVRVSSSFAVCIAILLNIFPGVFLLIYGQDPGFVESAIPVVRVVSIAMVLMSFSTIWLNAVTGTGNTTVNLGIEAITIVIYCIYCFIMMEWLKLPLAVGWMSEWIYWISMFTMSFLYIRSGRWKKKVI</sequence>
<dbReference type="InterPro" id="IPR050222">
    <property type="entry name" value="MATE_MdtK"/>
</dbReference>
<feature type="transmembrane region" description="Helical" evidence="10">
    <location>
        <begin position="369"/>
        <end position="388"/>
    </location>
</feature>
<evidence type="ECO:0000313" key="12">
    <source>
        <dbReference type="Proteomes" id="UP000293874"/>
    </source>
</evidence>
<dbReference type="Proteomes" id="UP000293874">
    <property type="component" value="Unassembled WGS sequence"/>
</dbReference>
<dbReference type="OrthoDB" id="9780160at2"/>
<protein>
    <recommendedName>
        <fullName evidence="9">Multidrug-efflux transporter</fullName>
    </recommendedName>
</protein>
<feature type="transmembrane region" description="Helical" evidence="10">
    <location>
        <begin position="99"/>
        <end position="120"/>
    </location>
</feature>
<keyword evidence="4" id="KW-1003">Cell membrane</keyword>
<evidence type="ECO:0000256" key="6">
    <source>
        <dbReference type="ARBA" id="ARBA00022989"/>
    </source>
</evidence>
<evidence type="ECO:0000256" key="8">
    <source>
        <dbReference type="ARBA" id="ARBA00023136"/>
    </source>
</evidence>
<evidence type="ECO:0000313" key="11">
    <source>
        <dbReference type="EMBL" id="RZS75161.1"/>
    </source>
</evidence>
<accession>A0A4Q7N0M8</accession>
<evidence type="ECO:0000256" key="1">
    <source>
        <dbReference type="ARBA" id="ARBA00004651"/>
    </source>
</evidence>
<dbReference type="GO" id="GO:0005886">
    <property type="term" value="C:plasma membrane"/>
    <property type="evidence" value="ECO:0007669"/>
    <property type="project" value="UniProtKB-SubCell"/>
</dbReference>
<feature type="transmembrane region" description="Helical" evidence="10">
    <location>
        <begin position="400"/>
        <end position="421"/>
    </location>
</feature>
<proteinExistence type="predicted"/>
<dbReference type="EMBL" id="SGXA01000001">
    <property type="protein sequence ID" value="RZS75161.1"/>
    <property type="molecule type" value="Genomic_DNA"/>
</dbReference>
<evidence type="ECO:0000256" key="2">
    <source>
        <dbReference type="ARBA" id="ARBA00022448"/>
    </source>
</evidence>
<feature type="transmembrane region" description="Helical" evidence="10">
    <location>
        <begin position="166"/>
        <end position="188"/>
    </location>
</feature>
<reference evidence="11 12" key="1">
    <citation type="submission" date="2019-02" db="EMBL/GenBank/DDBJ databases">
        <title>Genomic Encyclopedia of Type Strains, Phase IV (KMG-IV): sequencing the most valuable type-strain genomes for metagenomic binning, comparative biology and taxonomic classification.</title>
        <authorList>
            <person name="Goeker M."/>
        </authorList>
    </citation>
    <scope>NUCLEOTIDE SEQUENCE [LARGE SCALE GENOMIC DNA]</scope>
    <source>
        <strain evidence="11 12">DSM 18116</strain>
    </source>
</reference>
<keyword evidence="5 10" id="KW-0812">Transmembrane</keyword>
<name>A0A4Q7N0M8_9BACT</name>
<feature type="transmembrane region" description="Helical" evidence="10">
    <location>
        <begin position="21"/>
        <end position="38"/>
    </location>
</feature>
<gene>
    <name evidence="11" type="ORF">EV199_1022</name>
</gene>
<evidence type="ECO:0000256" key="3">
    <source>
        <dbReference type="ARBA" id="ARBA00022449"/>
    </source>
</evidence>
<dbReference type="PIRSF" id="PIRSF006603">
    <property type="entry name" value="DinF"/>
    <property type="match status" value="1"/>
</dbReference>
<keyword evidence="6 10" id="KW-1133">Transmembrane helix</keyword>
<evidence type="ECO:0000256" key="10">
    <source>
        <dbReference type="SAM" id="Phobius"/>
    </source>
</evidence>
<dbReference type="GO" id="GO:0015297">
    <property type="term" value="F:antiporter activity"/>
    <property type="evidence" value="ECO:0007669"/>
    <property type="project" value="UniProtKB-KW"/>
</dbReference>